<evidence type="ECO:0000313" key="2">
    <source>
        <dbReference type="Proteomes" id="UP000752696"/>
    </source>
</evidence>
<keyword evidence="2" id="KW-1185">Reference proteome</keyword>
<gene>
    <name evidence="1" type="ORF">MHI_LOCUS781575</name>
</gene>
<feature type="non-terminal residue" evidence="1">
    <location>
        <position position="1"/>
    </location>
</feature>
<protein>
    <submittedName>
        <fullName evidence="1">Uncharacterized protein</fullName>
    </submittedName>
</protein>
<organism evidence="1 2">
    <name type="scientific">Heterotrigona itama</name>
    <dbReference type="NCBI Taxonomy" id="395501"/>
    <lineage>
        <taxon>Eukaryota</taxon>
        <taxon>Metazoa</taxon>
        <taxon>Ecdysozoa</taxon>
        <taxon>Arthropoda</taxon>
        <taxon>Hexapoda</taxon>
        <taxon>Insecta</taxon>
        <taxon>Pterygota</taxon>
        <taxon>Neoptera</taxon>
        <taxon>Endopterygota</taxon>
        <taxon>Hymenoptera</taxon>
        <taxon>Apocrita</taxon>
        <taxon>Aculeata</taxon>
        <taxon>Apoidea</taxon>
        <taxon>Anthophila</taxon>
        <taxon>Apidae</taxon>
        <taxon>Heterotrigona</taxon>
    </lineage>
</organism>
<comment type="caution">
    <text evidence="1">The sequence shown here is derived from an EMBL/GenBank/DDBJ whole genome shotgun (WGS) entry which is preliminary data.</text>
</comment>
<dbReference type="EMBL" id="CAJDYZ010010558">
    <property type="protein sequence ID" value="CAD1478160.1"/>
    <property type="molecule type" value="Genomic_DNA"/>
</dbReference>
<sequence length="55" mass="6434">CKGLNWKLEFLKHFISHGETNEKTVDSPKTVIENFKAFSAERFERFCKVSIVDDN</sequence>
<reference evidence="1" key="1">
    <citation type="submission" date="2020-07" db="EMBL/GenBank/DDBJ databases">
        <authorList>
            <person name="Nazaruddin N."/>
        </authorList>
    </citation>
    <scope>NUCLEOTIDE SEQUENCE</scope>
</reference>
<proteinExistence type="predicted"/>
<name>A0A6V7HDC2_9HYME</name>
<dbReference type="Proteomes" id="UP000752696">
    <property type="component" value="Unassembled WGS sequence"/>
</dbReference>
<evidence type="ECO:0000313" key="1">
    <source>
        <dbReference type="EMBL" id="CAD1478160.1"/>
    </source>
</evidence>
<accession>A0A6V7HDC2</accession>
<dbReference type="AlphaFoldDB" id="A0A6V7HDC2"/>